<feature type="compositionally biased region" description="Basic residues" evidence="1">
    <location>
        <begin position="174"/>
        <end position="183"/>
    </location>
</feature>
<dbReference type="EMBL" id="BSTJ01000009">
    <property type="protein sequence ID" value="GLY78679.1"/>
    <property type="molecule type" value="Genomic_DNA"/>
</dbReference>
<sequence>MTEDAPLEDLIREGRIGTFAPARIGGHDVLVETDPIGTSVYQIRGERVLTLRGNKGYREEIVAALLDAVDDLADADDLGSIVRLRPIEVPGFALDRAALLGPGHTAFFKDKPLADRGMQVIPVHRSEAVDGEEYATFWPGVIGRNLGIRQLDWTREPSPRADVRRLDDGEGGLYRRKGSRRSPKAGTVTAKTVLKHDLPGLLDGVRLSAMDVRGHDLRLHREWDRLRGTLHLPGGSEVVDVDIPRLSALAVFGPLFAGADFDAAALAAASASPPEDMLEMRVNDEGRRRYDNEAHPASLEECLEWLRALCPHDGNFLVFVGRSGGCVQMMWQSKPESQEPRLWLETPELEHGRSRGRHVTLDEAEQMITVLAREDRVAVDDLGDLEHVPF</sequence>
<dbReference type="AlphaFoldDB" id="A0A9W6RMY6"/>
<proteinExistence type="predicted"/>
<protein>
    <submittedName>
        <fullName evidence="2">Uncharacterized protein</fullName>
    </submittedName>
</protein>
<dbReference type="RefSeq" id="WP_285629522.1">
    <property type="nucleotide sequence ID" value="NZ_BSTJ01000009.1"/>
</dbReference>
<evidence type="ECO:0000313" key="3">
    <source>
        <dbReference type="Proteomes" id="UP001165135"/>
    </source>
</evidence>
<feature type="region of interest" description="Disordered" evidence="1">
    <location>
        <begin position="164"/>
        <end position="185"/>
    </location>
</feature>
<reference evidence="2" key="1">
    <citation type="submission" date="2023-03" db="EMBL/GenBank/DDBJ databases">
        <title>Actinoallomurus iriomotensis NBRC 103681.</title>
        <authorList>
            <person name="Ichikawa N."/>
            <person name="Sato H."/>
            <person name="Tonouchi N."/>
        </authorList>
    </citation>
    <scope>NUCLEOTIDE SEQUENCE</scope>
    <source>
        <strain evidence="2">NBRC 103681</strain>
    </source>
</reference>
<comment type="caution">
    <text evidence="2">The sequence shown here is derived from an EMBL/GenBank/DDBJ whole genome shotgun (WGS) entry which is preliminary data.</text>
</comment>
<organism evidence="2 3">
    <name type="scientific">Actinoallomurus iriomotensis</name>
    <dbReference type="NCBI Taxonomy" id="478107"/>
    <lineage>
        <taxon>Bacteria</taxon>
        <taxon>Bacillati</taxon>
        <taxon>Actinomycetota</taxon>
        <taxon>Actinomycetes</taxon>
        <taxon>Streptosporangiales</taxon>
        <taxon>Thermomonosporaceae</taxon>
        <taxon>Actinoallomurus</taxon>
    </lineage>
</organism>
<evidence type="ECO:0000313" key="2">
    <source>
        <dbReference type="EMBL" id="GLY78679.1"/>
    </source>
</evidence>
<accession>A0A9W6RMY6</accession>
<evidence type="ECO:0000256" key="1">
    <source>
        <dbReference type="SAM" id="MobiDB-lite"/>
    </source>
</evidence>
<gene>
    <name evidence="2" type="ORF">Airi01_069460</name>
</gene>
<name>A0A9W6RMY6_9ACTN</name>
<dbReference type="Proteomes" id="UP001165135">
    <property type="component" value="Unassembled WGS sequence"/>
</dbReference>